<keyword evidence="2" id="KW-1185">Reference proteome</keyword>
<dbReference type="AlphaFoldDB" id="A0A8H7DCI7"/>
<evidence type="ECO:0008006" key="3">
    <source>
        <dbReference type="Google" id="ProtNLM"/>
    </source>
</evidence>
<sequence length="550" mass="61160">MFSPFASQLGTNYCPRDDELVQIESLLIEPCMQLKRLEDEIAALQKTMDKLTEERDTVAAFVEAHKALTSPLRRLPLDIIEELFMACLPTNRNCVMSATEAPVLLGRVCSSWRTISLSSPRLWSRLHIVEPTRSYSANPNLYETKVAQRLEVAKIWLQRSGTCPLSISLESNLDHAMSPPLTPNPAQSSPSPDLFLKLLIPLASRWQNIRLVIPPPALETLSTLTEKDVPLLRYFKLVQRPDQPNSDTKWALPFGILCSPNLSRISLFGGNTNPLDLPLRWNQLTSLSLMGPAWGLTYAQTPQLVLAILSRCSKLQSCKLLVQAPPEGDLPHSIVECPCLHTVELMCIGNPLLTAGNVLARLSLPELRDFKLSGLVNLPSVFAGESLVSSLAASARLERISIHSNTFSKSSLHDFLRGLPPTIRYLHITEPMHMWRPSIVEVALDDEVFAALNATCCPALEELFINSCRKVSDEALLQFILSRAATLKLVDIKFDREREVDILPHLEPFLEAGGKASITYITLVPPQFSPWMGLPDAPPPFVFPYQAPGF</sequence>
<dbReference type="SUPFAM" id="SSF52047">
    <property type="entry name" value="RNI-like"/>
    <property type="match status" value="1"/>
</dbReference>
<comment type="caution">
    <text evidence="1">The sequence shown here is derived from an EMBL/GenBank/DDBJ whole genome shotgun (WGS) entry which is preliminary data.</text>
</comment>
<protein>
    <recommendedName>
        <fullName evidence="3">F-box domain-containing protein</fullName>
    </recommendedName>
</protein>
<dbReference type="EMBL" id="JACAZH010000006">
    <property type="protein sequence ID" value="KAF7366611.1"/>
    <property type="molecule type" value="Genomic_DNA"/>
</dbReference>
<evidence type="ECO:0000313" key="2">
    <source>
        <dbReference type="Proteomes" id="UP000623467"/>
    </source>
</evidence>
<dbReference type="Proteomes" id="UP000623467">
    <property type="component" value="Unassembled WGS sequence"/>
</dbReference>
<gene>
    <name evidence="1" type="ORF">MSAN_00918900</name>
</gene>
<dbReference type="PANTHER" id="PTHR38926">
    <property type="entry name" value="F-BOX DOMAIN CONTAINING PROTEIN, EXPRESSED"/>
    <property type="match status" value="1"/>
</dbReference>
<dbReference type="InterPro" id="IPR032675">
    <property type="entry name" value="LRR_dom_sf"/>
</dbReference>
<name>A0A8H7DCI7_9AGAR</name>
<organism evidence="1 2">
    <name type="scientific">Mycena sanguinolenta</name>
    <dbReference type="NCBI Taxonomy" id="230812"/>
    <lineage>
        <taxon>Eukaryota</taxon>
        <taxon>Fungi</taxon>
        <taxon>Dikarya</taxon>
        <taxon>Basidiomycota</taxon>
        <taxon>Agaricomycotina</taxon>
        <taxon>Agaricomycetes</taxon>
        <taxon>Agaricomycetidae</taxon>
        <taxon>Agaricales</taxon>
        <taxon>Marasmiineae</taxon>
        <taxon>Mycenaceae</taxon>
        <taxon>Mycena</taxon>
    </lineage>
</organism>
<proteinExistence type="predicted"/>
<accession>A0A8H7DCI7</accession>
<dbReference type="Gene3D" id="3.80.10.10">
    <property type="entry name" value="Ribonuclease Inhibitor"/>
    <property type="match status" value="1"/>
</dbReference>
<dbReference type="PANTHER" id="PTHR38926:SF72">
    <property type="entry name" value="IM:7136021-RELATED"/>
    <property type="match status" value="1"/>
</dbReference>
<reference evidence="1" key="1">
    <citation type="submission" date="2020-05" db="EMBL/GenBank/DDBJ databases">
        <title>Mycena genomes resolve the evolution of fungal bioluminescence.</title>
        <authorList>
            <person name="Tsai I.J."/>
        </authorList>
    </citation>
    <scope>NUCLEOTIDE SEQUENCE</scope>
    <source>
        <strain evidence="1">160909Yilan</strain>
    </source>
</reference>
<evidence type="ECO:0000313" key="1">
    <source>
        <dbReference type="EMBL" id="KAF7366611.1"/>
    </source>
</evidence>
<dbReference type="OrthoDB" id="3365698at2759"/>